<sequence>MSSFAHFLTLLAAMLCASGFSSALGLSLGPWFFAACCVLSSSPQACHSLTSSVAVVAALVRELVDVFRDTTMANLHAQIRAFADATTDTSSTTYSEAYQQLKKDHEVLQCVCDDSKASIEALQLGIQKAQSQLRMIERHYNVDAVEADREESRRQRRMLELELAAKGREVERLQEAEEGRKGSAAKASGDLYSLASKNDELQKALDRSSKALNNLVDDTNALRRDLYQKEIQAAMFTSFKEIIHQMTEAGGDRMVISVLFLRCLAESRVDLAQLGVDEAQFLTYSDYAIAMVQGRQSPLFPQGGLRLKGIQYPISGLRVVGTKILEAGNCSLVRSSEAPVMGFTTFSAHAAPSFSAPPPTASEAPKVSRPAPAPAPAPVSAPSSGFAAAAAPPMPPSPTAKASAPKQNETKAVTFQQSKAPGSFGVKGKGRA</sequence>
<keyword evidence="1" id="KW-0175">Coiled coil</keyword>
<evidence type="ECO:0000256" key="1">
    <source>
        <dbReference type="SAM" id="Coils"/>
    </source>
</evidence>
<feature type="compositionally biased region" description="Low complexity" evidence="2">
    <location>
        <begin position="361"/>
        <end position="370"/>
    </location>
</feature>
<dbReference type="Gene3D" id="1.10.287.1490">
    <property type="match status" value="1"/>
</dbReference>
<feature type="compositionally biased region" description="Polar residues" evidence="2">
    <location>
        <begin position="406"/>
        <end position="420"/>
    </location>
</feature>
<keyword evidence="3" id="KW-0732">Signal</keyword>
<protein>
    <submittedName>
        <fullName evidence="4">Uncharacterized protein</fullName>
    </submittedName>
</protein>
<reference evidence="4" key="1">
    <citation type="submission" date="2022-10" db="EMBL/GenBank/DDBJ databases">
        <title>Tapping the CABI collections for fungal endophytes: first genome assemblies for Collariella, Neodidymelliopsis, Ascochyta clinopodiicola, Didymella pomorum, Didymosphaeria variabile, Neocosmospora piperis and Neocucurbitaria cava.</title>
        <authorList>
            <person name="Hill R."/>
        </authorList>
    </citation>
    <scope>NUCLEOTIDE SEQUENCE</scope>
    <source>
        <strain evidence="4">IMI 356814</strain>
    </source>
</reference>
<feature type="signal peptide" evidence="3">
    <location>
        <begin position="1"/>
        <end position="23"/>
    </location>
</feature>
<accession>A0A9W9CQ38</accession>
<comment type="caution">
    <text evidence="4">The sequence shown here is derived from an EMBL/GenBank/DDBJ whole genome shotgun (WGS) entry which is preliminary data.</text>
</comment>
<keyword evidence="5" id="KW-1185">Reference proteome</keyword>
<proteinExistence type="predicted"/>
<feature type="coiled-coil region" evidence="1">
    <location>
        <begin position="119"/>
        <end position="218"/>
    </location>
</feature>
<dbReference type="Proteomes" id="UP001140560">
    <property type="component" value="Unassembled WGS sequence"/>
</dbReference>
<gene>
    <name evidence="4" type="ORF">N0V83_001048</name>
</gene>
<evidence type="ECO:0000256" key="3">
    <source>
        <dbReference type="SAM" id="SignalP"/>
    </source>
</evidence>
<evidence type="ECO:0000256" key="2">
    <source>
        <dbReference type="SAM" id="MobiDB-lite"/>
    </source>
</evidence>
<feature type="chain" id="PRO_5040915669" evidence="3">
    <location>
        <begin position="24"/>
        <end position="432"/>
    </location>
</feature>
<organism evidence="4 5">
    <name type="scientific">Neocucurbitaria cava</name>
    <dbReference type="NCBI Taxonomy" id="798079"/>
    <lineage>
        <taxon>Eukaryota</taxon>
        <taxon>Fungi</taxon>
        <taxon>Dikarya</taxon>
        <taxon>Ascomycota</taxon>
        <taxon>Pezizomycotina</taxon>
        <taxon>Dothideomycetes</taxon>
        <taxon>Pleosporomycetidae</taxon>
        <taxon>Pleosporales</taxon>
        <taxon>Pleosporineae</taxon>
        <taxon>Cucurbitariaceae</taxon>
        <taxon>Neocucurbitaria</taxon>
    </lineage>
</organism>
<evidence type="ECO:0000313" key="5">
    <source>
        <dbReference type="Proteomes" id="UP001140560"/>
    </source>
</evidence>
<dbReference type="OrthoDB" id="3798735at2759"/>
<feature type="region of interest" description="Disordered" evidence="2">
    <location>
        <begin position="354"/>
        <end position="432"/>
    </location>
</feature>
<dbReference type="AlphaFoldDB" id="A0A9W9CQ38"/>
<name>A0A9W9CQ38_9PLEO</name>
<feature type="compositionally biased region" description="Low complexity" evidence="2">
    <location>
        <begin position="380"/>
        <end position="391"/>
    </location>
</feature>
<evidence type="ECO:0000313" key="4">
    <source>
        <dbReference type="EMBL" id="KAJ4375771.1"/>
    </source>
</evidence>
<dbReference type="EMBL" id="JAPEUY010000002">
    <property type="protein sequence ID" value="KAJ4375771.1"/>
    <property type="molecule type" value="Genomic_DNA"/>
</dbReference>